<gene>
    <name evidence="2" type="ORF">Rmf_39080</name>
</gene>
<dbReference type="SUPFAM" id="SSF48452">
    <property type="entry name" value="TPR-like"/>
    <property type="match status" value="1"/>
</dbReference>
<dbReference type="RefSeq" id="WP_244408190.1">
    <property type="nucleotide sequence ID" value="NZ_AP025637.1"/>
</dbReference>
<evidence type="ECO:0008006" key="4">
    <source>
        <dbReference type="Google" id="ProtNLM"/>
    </source>
</evidence>
<evidence type="ECO:0000313" key="3">
    <source>
        <dbReference type="Proteomes" id="UP000831327"/>
    </source>
</evidence>
<proteinExistence type="predicted"/>
<accession>A0ABM7Y7M7</accession>
<evidence type="ECO:0000313" key="2">
    <source>
        <dbReference type="EMBL" id="BDG73979.1"/>
    </source>
</evidence>
<keyword evidence="3" id="KW-1185">Reference proteome</keyword>
<dbReference type="EMBL" id="AP025637">
    <property type="protein sequence ID" value="BDG73979.1"/>
    <property type="molecule type" value="Genomic_DNA"/>
</dbReference>
<dbReference type="SMART" id="SM00028">
    <property type="entry name" value="TPR"/>
    <property type="match status" value="4"/>
</dbReference>
<reference evidence="2 3" key="1">
    <citation type="journal article" date="2016" name="Microbes Environ.">
        <title>Phylogenetically diverse aerobic anoxygenic phototrophic bacteria isolated from epilithic biofilms in Tama river, Japan.</title>
        <authorList>
            <person name="Hirose S."/>
            <person name="Matsuura K."/>
            <person name="Haruta S."/>
        </authorList>
    </citation>
    <scope>NUCLEOTIDE SEQUENCE [LARGE SCALE GENOMIC DNA]</scope>
    <source>
        <strain evidence="2 3">S08</strain>
    </source>
</reference>
<dbReference type="InterPro" id="IPR011990">
    <property type="entry name" value="TPR-like_helical_dom_sf"/>
</dbReference>
<dbReference type="Gene3D" id="1.10.10.10">
    <property type="entry name" value="Winged helix-like DNA-binding domain superfamily/Winged helix DNA-binding domain"/>
    <property type="match status" value="1"/>
</dbReference>
<evidence type="ECO:0000256" key="1">
    <source>
        <dbReference type="SAM" id="MobiDB-lite"/>
    </source>
</evidence>
<dbReference type="Gene3D" id="1.25.40.10">
    <property type="entry name" value="Tetratricopeptide repeat domain"/>
    <property type="match status" value="1"/>
</dbReference>
<dbReference type="InterPro" id="IPR019734">
    <property type="entry name" value="TPR_rpt"/>
</dbReference>
<sequence length="581" mass="62041">MIFRRFVHEGTASVGVGNASARHALERFPSLHSVGPAPPLADLTAPPAPLRLRLGDTLQVLAADGSSLLPGGARPRALLALLALAPGHVMPRRLVAGLLWSGAELRQGLARLRDVLHDLRHGLLAGDLDPFGADASSLWLRADRVAVEHAPRTEGWPLLPELRGIDPQLDDWLSRAETGAAPPGATEPRAPDRGGPAARRPSVLVMPVRNLAGSRVGHLDAAVNDAVLAALSALRSVAVVVEVPGRPVPAADYLLTGNIHLSENQPQAVLRFVDAAGGGAVLWSLAAAPDAARPAAFAEEVAALACARIEHEVLLLEAERAALVPLNEATAQEMVLRVLPDIYRLERDAFLRAGKILGMAVRRDPRLAAAQAWLAYWNILLVGQGWATQEREVLAAAAAAAEQAVLLDPKDARGLAIAGHARGFLHHQVPDALSLCRQALAINPSLPAAWTFSGMAHAYSGELETGRRHLLRALQLLPRNPHAFFTEAGLATVEMLLGNHEAAAEMARAVLQMQPRFTAALRARIAALGHLGREGEARPAVRALLEIDPGFTLQRFRRAAPYVRRRDIDHFLRGLRLAGVA</sequence>
<dbReference type="Proteomes" id="UP000831327">
    <property type="component" value="Chromosome"/>
</dbReference>
<feature type="region of interest" description="Disordered" evidence="1">
    <location>
        <begin position="176"/>
        <end position="199"/>
    </location>
</feature>
<name>A0ABM7Y7M7_9PROT</name>
<protein>
    <recommendedName>
        <fullName evidence="4">Tetratricopeptide repeat protein</fullName>
    </recommendedName>
</protein>
<dbReference type="InterPro" id="IPR036388">
    <property type="entry name" value="WH-like_DNA-bd_sf"/>
</dbReference>
<organism evidence="2 3">
    <name type="scientific">Roseomonas fluvialis</name>
    <dbReference type="NCBI Taxonomy" id="1750527"/>
    <lineage>
        <taxon>Bacteria</taxon>
        <taxon>Pseudomonadati</taxon>
        <taxon>Pseudomonadota</taxon>
        <taxon>Alphaproteobacteria</taxon>
        <taxon>Acetobacterales</taxon>
        <taxon>Roseomonadaceae</taxon>
        <taxon>Roseomonas</taxon>
    </lineage>
</organism>